<dbReference type="GO" id="GO:0055085">
    <property type="term" value="P:transmembrane transport"/>
    <property type="evidence" value="ECO:0007669"/>
    <property type="project" value="InterPro"/>
</dbReference>
<evidence type="ECO:0000256" key="4">
    <source>
        <dbReference type="ARBA" id="ARBA00022643"/>
    </source>
</evidence>
<keyword evidence="7 9" id="KW-1133">Transmembrane helix</keyword>
<feature type="transmembrane region" description="Helical" evidence="9">
    <location>
        <begin position="23"/>
        <end position="41"/>
    </location>
</feature>
<name>A0A9D9N1N7_9SPIR</name>
<evidence type="ECO:0000256" key="3">
    <source>
        <dbReference type="ARBA" id="ARBA00022630"/>
    </source>
</evidence>
<comment type="caution">
    <text evidence="10">The sequence shown here is derived from an EMBL/GenBank/DDBJ whole genome shotgun (WGS) entry which is preliminary data.</text>
</comment>
<evidence type="ECO:0000256" key="5">
    <source>
        <dbReference type="ARBA" id="ARBA00022692"/>
    </source>
</evidence>
<proteinExistence type="predicted"/>
<keyword evidence="4" id="KW-0288">FMN</keyword>
<reference evidence="10" key="2">
    <citation type="journal article" date="2021" name="PeerJ">
        <title>Extensive microbial diversity within the chicken gut microbiome revealed by metagenomics and culture.</title>
        <authorList>
            <person name="Gilroy R."/>
            <person name="Ravi A."/>
            <person name="Getino M."/>
            <person name="Pursley I."/>
            <person name="Horton D.L."/>
            <person name="Alikhan N.F."/>
            <person name="Baker D."/>
            <person name="Gharbi K."/>
            <person name="Hall N."/>
            <person name="Watson M."/>
            <person name="Adriaenssens E.M."/>
            <person name="Foster-Nyarko E."/>
            <person name="Jarju S."/>
            <person name="Secka A."/>
            <person name="Antonio M."/>
            <person name="Oren A."/>
            <person name="Chaudhuri R.R."/>
            <person name="La Ragione R."/>
            <person name="Hildebrand F."/>
            <person name="Pallen M.J."/>
        </authorList>
    </citation>
    <scope>NUCLEOTIDE SEQUENCE</scope>
    <source>
        <strain evidence="10">10532</strain>
    </source>
</reference>
<dbReference type="Pfam" id="PF03116">
    <property type="entry name" value="NQR2_RnfD_RnfE"/>
    <property type="match status" value="1"/>
</dbReference>
<dbReference type="GO" id="GO:0005886">
    <property type="term" value="C:plasma membrane"/>
    <property type="evidence" value="ECO:0007669"/>
    <property type="project" value="TreeGrafter"/>
</dbReference>
<evidence type="ECO:0000256" key="6">
    <source>
        <dbReference type="ARBA" id="ARBA00022967"/>
    </source>
</evidence>
<feature type="transmembrane region" description="Helical" evidence="9">
    <location>
        <begin position="96"/>
        <end position="113"/>
    </location>
</feature>
<protein>
    <submittedName>
        <fullName evidence="10">RnfABCDGE type electron transport complex subunit D</fullName>
    </submittedName>
</protein>
<reference evidence="10" key="1">
    <citation type="submission" date="2020-10" db="EMBL/GenBank/DDBJ databases">
        <authorList>
            <person name="Gilroy R."/>
        </authorList>
    </citation>
    <scope>NUCLEOTIDE SEQUENCE</scope>
    <source>
        <strain evidence="10">10532</strain>
    </source>
</reference>
<keyword evidence="2" id="KW-0597">Phosphoprotein</keyword>
<evidence type="ECO:0000256" key="7">
    <source>
        <dbReference type="ARBA" id="ARBA00022989"/>
    </source>
</evidence>
<feature type="transmembrane region" description="Helical" evidence="9">
    <location>
        <begin position="291"/>
        <end position="320"/>
    </location>
</feature>
<keyword evidence="8 9" id="KW-0472">Membrane</keyword>
<dbReference type="InterPro" id="IPR004338">
    <property type="entry name" value="NqrB/RnfD"/>
</dbReference>
<keyword evidence="6" id="KW-1278">Translocase</keyword>
<dbReference type="AlphaFoldDB" id="A0A9D9N1N7"/>
<feature type="transmembrane region" description="Helical" evidence="9">
    <location>
        <begin position="206"/>
        <end position="226"/>
    </location>
</feature>
<evidence type="ECO:0000256" key="1">
    <source>
        <dbReference type="ARBA" id="ARBA00022448"/>
    </source>
</evidence>
<evidence type="ECO:0000256" key="8">
    <source>
        <dbReference type="ARBA" id="ARBA00023136"/>
    </source>
</evidence>
<evidence type="ECO:0000313" key="10">
    <source>
        <dbReference type="EMBL" id="MBO8457097.1"/>
    </source>
</evidence>
<feature type="transmembrane region" description="Helical" evidence="9">
    <location>
        <begin position="120"/>
        <end position="139"/>
    </location>
</feature>
<organism evidence="10 11">
    <name type="scientific">Candidatus Gallitreponema excrementavium</name>
    <dbReference type="NCBI Taxonomy" id="2840840"/>
    <lineage>
        <taxon>Bacteria</taxon>
        <taxon>Pseudomonadati</taxon>
        <taxon>Spirochaetota</taxon>
        <taxon>Spirochaetia</taxon>
        <taxon>Spirochaetales</taxon>
        <taxon>Candidatus Gallitreponema</taxon>
    </lineage>
</organism>
<dbReference type="PANTHER" id="PTHR30578:SF0">
    <property type="entry name" value="ION-TRANSLOCATING OXIDOREDUCTASE COMPLEX SUBUNIT D"/>
    <property type="match status" value="1"/>
</dbReference>
<feature type="transmembrane region" description="Helical" evidence="9">
    <location>
        <begin position="233"/>
        <end position="253"/>
    </location>
</feature>
<evidence type="ECO:0000256" key="2">
    <source>
        <dbReference type="ARBA" id="ARBA00022553"/>
    </source>
</evidence>
<gene>
    <name evidence="10" type="ORF">IAA81_02575</name>
</gene>
<keyword evidence="3" id="KW-0285">Flavoprotein</keyword>
<accession>A0A9D9N1N7</accession>
<dbReference type="EMBL" id="JADIMM010000029">
    <property type="protein sequence ID" value="MBO8457097.1"/>
    <property type="molecule type" value="Genomic_DNA"/>
</dbReference>
<evidence type="ECO:0000313" key="11">
    <source>
        <dbReference type="Proteomes" id="UP000823638"/>
    </source>
</evidence>
<sequence length="346" mass="37837">MISSLTTVSPAPFKFEKISCRSMSVIGIITLLPQLFFLGFYGDYAALYNIFAGISASFIAELFENLLRKRKSLGDLSFCLSGIISGMFMPMTFSPYFVFFCVLTAVGITRVFFGGKGSCWFNSSMVAVAVAYLCADYLFPATIVNPATISQTGSAFSAFQLLDISWLASDKGITSFINSSFLGNLGIKLPEGYITLFWNMPSLIPAFKFNLLTLAGSVVLLALNIIDWIVPACFIVVYSALVWFFSNFIIFGFLGEGDILFSLLTGGTLFTAFYVLTDYSSLPLRFVTKMVYGALAGVLAFLMNGAGGSSVGSVFTVLIMNMFSPLLHRLEDKICEVRMVKRVKTA</sequence>
<keyword evidence="1" id="KW-0813">Transport</keyword>
<evidence type="ECO:0000256" key="9">
    <source>
        <dbReference type="SAM" id="Phobius"/>
    </source>
</evidence>
<feature type="transmembrane region" description="Helical" evidence="9">
    <location>
        <begin position="259"/>
        <end position="279"/>
    </location>
</feature>
<dbReference type="Proteomes" id="UP000823638">
    <property type="component" value="Unassembled WGS sequence"/>
</dbReference>
<dbReference type="PANTHER" id="PTHR30578">
    <property type="entry name" value="ELECTRON TRANSPORT COMPLEX PROTEIN RNFD"/>
    <property type="match status" value="1"/>
</dbReference>
<keyword evidence="5 9" id="KW-0812">Transmembrane</keyword>